<evidence type="ECO:0000313" key="9">
    <source>
        <dbReference type="EMBL" id="MCP9611657.1"/>
    </source>
</evidence>
<sequence>MKNILANIKESYNELVYKVSWPTKSELSNSAVVVMFASLIIALVIFAMDQCFEHIMRFLYSKIF</sequence>
<reference evidence="9 10" key="1">
    <citation type="submission" date="2022-07" db="EMBL/GenBank/DDBJ databases">
        <title>Fecal culturing of patients with breast cancer.</title>
        <authorList>
            <person name="Teng N.M.Y."/>
            <person name="Kiu R."/>
            <person name="Evans R."/>
            <person name="Baker D.J."/>
            <person name="Zenner C."/>
            <person name="Robinson S.D."/>
            <person name="Hall L.J."/>
        </authorList>
    </citation>
    <scope>NUCLEOTIDE SEQUENCE [LARGE SCALE GENOMIC DNA]</scope>
    <source>
        <strain evidence="9 10">LH1063</strain>
    </source>
</reference>
<keyword evidence="2" id="KW-0813">Transport</keyword>
<dbReference type="RefSeq" id="WP_255026561.1">
    <property type="nucleotide sequence ID" value="NZ_JANDHW010000004.1"/>
</dbReference>
<dbReference type="Proteomes" id="UP001205603">
    <property type="component" value="Unassembled WGS sequence"/>
</dbReference>
<keyword evidence="10" id="KW-1185">Reference proteome</keyword>
<organism evidence="9 10">
    <name type="scientific">Coprobacter tertius</name>
    <dbReference type="NCBI Taxonomy" id="2944915"/>
    <lineage>
        <taxon>Bacteria</taxon>
        <taxon>Pseudomonadati</taxon>
        <taxon>Bacteroidota</taxon>
        <taxon>Bacteroidia</taxon>
        <taxon>Bacteroidales</taxon>
        <taxon>Barnesiellaceae</taxon>
        <taxon>Coprobacter</taxon>
    </lineage>
</organism>
<comment type="caution">
    <text evidence="9">The sequence shown here is derived from an EMBL/GenBank/DDBJ whole genome shotgun (WGS) entry which is preliminary data.</text>
</comment>
<dbReference type="NCBIfam" id="TIGR00964">
    <property type="entry name" value="secE_bact"/>
    <property type="match status" value="1"/>
</dbReference>
<dbReference type="Gene3D" id="1.20.5.1030">
    <property type="entry name" value="Preprotein translocase secy subunit"/>
    <property type="match status" value="1"/>
</dbReference>
<dbReference type="EMBL" id="JANDHW010000004">
    <property type="protein sequence ID" value="MCP9611657.1"/>
    <property type="molecule type" value="Genomic_DNA"/>
</dbReference>
<feature type="transmembrane region" description="Helical" evidence="8">
    <location>
        <begin position="27"/>
        <end position="48"/>
    </location>
</feature>
<name>A0ABT1MG91_9BACT</name>
<evidence type="ECO:0000256" key="5">
    <source>
        <dbReference type="ARBA" id="ARBA00022989"/>
    </source>
</evidence>
<keyword evidence="4" id="KW-0653">Protein transport</keyword>
<keyword evidence="3 8" id="KW-0812">Transmembrane</keyword>
<evidence type="ECO:0000313" key="10">
    <source>
        <dbReference type="Proteomes" id="UP001205603"/>
    </source>
</evidence>
<dbReference type="InterPro" id="IPR005807">
    <property type="entry name" value="SecE_bac"/>
</dbReference>
<evidence type="ECO:0000256" key="3">
    <source>
        <dbReference type="ARBA" id="ARBA00022692"/>
    </source>
</evidence>
<evidence type="ECO:0000256" key="7">
    <source>
        <dbReference type="ARBA" id="ARBA00023136"/>
    </source>
</evidence>
<protein>
    <submittedName>
        <fullName evidence="9">Preprotein translocase subunit SecE</fullName>
    </submittedName>
</protein>
<gene>
    <name evidence="9" type="primary">secE</name>
    <name evidence="9" type="ORF">NMU02_06080</name>
</gene>
<proteinExistence type="predicted"/>
<keyword evidence="5 8" id="KW-1133">Transmembrane helix</keyword>
<evidence type="ECO:0000256" key="4">
    <source>
        <dbReference type="ARBA" id="ARBA00022927"/>
    </source>
</evidence>
<keyword evidence="6" id="KW-0811">Translocation</keyword>
<dbReference type="InterPro" id="IPR038379">
    <property type="entry name" value="SecE_sf"/>
</dbReference>
<dbReference type="Pfam" id="PF00584">
    <property type="entry name" value="SecE"/>
    <property type="match status" value="1"/>
</dbReference>
<evidence type="ECO:0000256" key="2">
    <source>
        <dbReference type="ARBA" id="ARBA00022448"/>
    </source>
</evidence>
<comment type="subcellular location">
    <subcellularLocation>
        <location evidence="1">Membrane</location>
    </subcellularLocation>
</comment>
<accession>A0ABT1MG91</accession>
<dbReference type="InterPro" id="IPR001901">
    <property type="entry name" value="Translocase_SecE/Sec61-g"/>
</dbReference>
<evidence type="ECO:0000256" key="8">
    <source>
        <dbReference type="SAM" id="Phobius"/>
    </source>
</evidence>
<evidence type="ECO:0000256" key="6">
    <source>
        <dbReference type="ARBA" id="ARBA00023010"/>
    </source>
</evidence>
<keyword evidence="7 8" id="KW-0472">Membrane</keyword>
<evidence type="ECO:0000256" key="1">
    <source>
        <dbReference type="ARBA" id="ARBA00004370"/>
    </source>
</evidence>